<protein>
    <submittedName>
        <fullName evidence="1">Uncharacterized protein</fullName>
    </submittedName>
</protein>
<organism evidence="1 2">
    <name type="scientific">Chelonia mydas</name>
    <name type="common">Green sea-turtle</name>
    <name type="synonym">Chelonia agassizi</name>
    <dbReference type="NCBI Taxonomy" id="8469"/>
    <lineage>
        <taxon>Eukaryota</taxon>
        <taxon>Metazoa</taxon>
        <taxon>Chordata</taxon>
        <taxon>Craniata</taxon>
        <taxon>Vertebrata</taxon>
        <taxon>Euteleostomi</taxon>
        <taxon>Archelosauria</taxon>
        <taxon>Testudinata</taxon>
        <taxon>Testudines</taxon>
        <taxon>Cryptodira</taxon>
        <taxon>Durocryptodira</taxon>
        <taxon>Americhelydia</taxon>
        <taxon>Chelonioidea</taxon>
        <taxon>Cheloniidae</taxon>
        <taxon>Chelonia</taxon>
    </lineage>
</organism>
<dbReference type="EMBL" id="KB514175">
    <property type="protein sequence ID" value="EMP40296.1"/>
    <property type="molecule type" value="Genomic_DNA"/>
</dbReference>
<dbReference type="AlphaFoldDB" id="M7BQX7"/>
<sequence>MILDKVYNKEEAKDSRRLFCYGSHVTIASFIKLEFTFQNDIRHEVCREREKAAPREKNVNDFIGYLDHSSPHSRLAHNSSGDVFLDKYICYTSILEQGQNCQENTQKRQVVDTVLKRFTYESTDLVWLQRCRRAATIQSKAQLGNFRKKG</sequence>
<evidence type="ECO:0000313" key="2">
    <source>
        <dbReference type="Proteomes" id="UP000031443"/>
    </source>
</evidence>
<gene>
    <name evidence="1" type="ORF">UY3_02459</name>
</gene>
<name>M7BQX7_CHEMY</name>
<dbReference type="Proteomes" id="UP000031443">
    <property type="component" value="Unassembled WGS sequence"/>
</dbReference>
<accession>M7BQX7</accession>
<evidence type="ECO:0000313" key="1">
    <source>
        <dbReference type="EMBL" id="EMP40296.1"/>
    </source>
</evidence>
<proteinExistence type="predicted"/>
<keyword evidence="2" id="KW-1185">Reference proteome</keyword>
<reference evidence="2" key="1">
    <citation type="journal article" date="2013" name="Nat. Genet.">
        <title>The draft genomes of soft-shell turtle and green sea turtle yield insights into the development and evolution of the turtle-specific body plan.</title>
        <authorList>
            <person name="Wang Z."/>
            <person name="Pascual-Anaya J."/>
            <person name="Zadissa A."/>
            <person name="Li W."/>
            <person name="Niimura Y."/>
            <person name="Huang Z."/>
            <person name="Li C."/>
            <person name="White S."/>
            <person name="Xiong Z."/>
            <person name="Fang D."/>
            <person name="Wang B."/>
            <person name="Ming Y."/>
            <person name="Chen Y."/>
            <person name="Zheng Y."/>
            <person name="Kuraku S."/>
            <person name="Pignatelli M."/>
            <person name="Herrero J."/>
            <person name="Beal K."/>
            <person name="Nozawa M."/>
            <person name="Li Q."/>
            <person name="Wang J."/>
            <person name="Zhang H."/>
            <person name="Yu L."/>
            <person name="Shigenobu S."/>
            <person name="Wang J."/>
            <person name="Liu J."/>
            <person name="Flicek P."/>
            <person name="Searle S."/>
            <person name="Wang J."/>
            <person name="Kuratani S."/>
            <person name="Yin Y."/>
            <person name="Aken B."/>
            <person name="Zhang G."/>
            <person name="Irie N."/>
        </authorList>
    </citation>
    <scope>NUCLEOTIDE SEQUENCE [LARGE SCALE GENOMIC DNA]</scope>
</reference>